<accession>A0A2T7UMZ2</accession>
<dbReference type="InterPro" id="IPR018313">
    <property type="entry name" value="SBP_3_CS"/>
</dbReference>
<name>A0A2T7UMZ2_9RHOB</name>
<evidence type="ECO:0000256" key="5">
    <source>
        <dbReference type="SAM" id="SignalP"/>
    </source>
</evidence>
<dbReference type="InterPro" id="IPR001320">
    <property type="entry name" value="Iontro_rcpt_C"/>
</dbReference>
<keyword evidence="3 5" id="KW-0732">Signal</keyword>
<evidence type="ECO:0000256" key="2">
    <source>
        <dbReference type="ARBA" id="ARBA00010333"/>
    </source>
</evidence>
<dbReference type="GO" id="GO:0016020">
    <property type="term" value="C:membrane"/>
    <property type="evidence" value="ECO:0007669"/>
    <property type="project" value="InterPro"/>
</dbReference>
<proteinExistence type="inferred from homology"/>
<dbReference type="InterPro" id="IPR001638">
    <property type="entry name" value="Solute-binding_3/MltF_N"/>
</dbReference>
<gene>
    <name evidence="8" type="ORF">DDE23_17770</name>
</gene>
<dbReference type="Gene3D" id="3.40.190.10">
    <property type="entry name" value="Periplasmic binding protein-like II"/>
    <property type="match status" value="2"/>
</dbReference>
<dbReference type="PANTHER" id="PTHR35936:SF19">
    <property type="entry name" value="AMINO-ACID-BINDING PROTEIN YXEM-RELATED"/>
    <property type="match status" value="1"/>
</dbReference>
<organism evidence="8 9">
    <name type="scientific">Pararhodobacter aggregans</name>
    <dbReference type="NCBI Taxonomy" id="404875"/>
    <lineage>
        <taxon>Bacteria</taxon>
        <taxon>Pseudomonadati</taxon>
        <taxon>Pseudomonadota</taxon>
        <taxon>Alphaproteobacteria</taxon>
        <taxon>Rhodobacterales</taxon>
        <taxon>Paracoccaceae</taxon>
        <taxon>Pararhodobacter</taxon>
    </lineage>
</organism>
<feature type="chain" id="PRO_5015650763" evidence="5">
    <location>
        <begin position="21"/>
        <end position="244"/>
    </location>
</feature>
<dbReference type="PANTHER" id="PTHR35936">
    <property type="entry name" value="MEMBRANE-BOUND LYTIC MUREIN TRANSGLYCOSYLASE F"/>
    <property type="match status" value="1"/>
</dbReference>
<comment type="similarity">
    <text evidence="2 4">Belongs to the bacterial solute-binding protein 3 family.</text>
</comment>
<evidence type="ECO:0000313" key="9">
    <source>
        <dbReference type="Proteomes" id="UP000244810"/>
    </source>
</evidence>
<dbReference type="Pfam" id="PF00497">
    <property type="entry name" value="SBP_bac_3"/>
    <property type="match status" value="1"/>
</dbReference>
<dbReference type="RefSeq" id="WP_107751869.1">
    <property type="nucleotide sequence ID" value="NZ_QBKF01000005.1"/>
</dbReference>
<feature type="domain" description="Ionotropic glutamate receptor C-terminal" evidence="7">
    <location>
        <begin position="23"/>
        <end position="238"/>
    </location>
</feature>
<dbReference type="OrthoDB" id="9807134at2"/>
<evidence type="ECO:0000259" key="6">
    <source>
        <dbReference type="SMART" id="SM00062"/>
    </source>
</evidence>
<evidence type="ECO:0000256" key="1">
    <source>
        <dbReference type="ARBA" id="ARBA00004196"/>
    </source>
</evidence>
<comment type="subcellular location">
    <subcellularLocation>
        <location evidence="1">Cell envelope</location>
    </subcellularLocation>
</comment>
<dbReference type="GO" id="GO:0015276">
    <property type="term" value="F:ligand-gated monoatomic ion channel activity"/>
    <property type="evidence" value="ECO:0007669"/>
    <property type="project" value="InterPro"/>
</dbReference>
<dbReference type="SMART" id="SM00062">
    <property type="entry name" value="PBPb"/>
    <property type="match status" value="1"/>
</dbReference>
<evidence type="ECO:0000313" key="8">
    <source>
        <dbReference type="EMBL" id="PVE46044.1"/>
    </source>
</evidence>
<dbReference type="EMBL" id="QDDR01000010">
    <property type="protein sequence ID" value="PVE46044.1"/>
    <property type="molecule type" value="Genomic_DNA"/>
</dbReference>
<dbReference type="Proteomes" id="UP000244810">
    <property type="component" value="Unassembled WGS sequence"/>
</dbReference>
<dbReference type="SMART" id="SM00079">
    <property type="entry name" value="PBPe"/>
    <property type="match status" value="1"/>
</dbReference>
<evidence type="ECO:0000256" key="4">
    <source>
        <dbReference type="RuleBase" id="RU003744"/>
    </source>
</evidence>
<reference evidence="8 9" key="1">
    <citation type="journal article" date="2011" name="Syst. Appl. Microbiol.">
        <title>Defluviimonas denitrificans gen. nov., sp. nov., and Pararhodobacter aggregans gen. nov., sp. nov., non-phototrophic Rhodobacteraceae from the biofilter of a marine aquaculture.</title>
        <authorList>
            <person name="Foesel B.U."/>
            <person name="Drake H.L."/>
            <person name="Schramm A."/>
        </authorList>
    </citation>
    <scope>NUCLEOTIDE SEQUENCE [LARGE SCALE GENOMIC DNA]</scope>
    <source>
        <strain evidence="8 9">D1-19</strain>
    </source>
</reference>
<keyword evidence="9" id="KW-1185">Reference proteome</keyword>
<sequence>MKKLLLSAAILALGTSGALAQSVIRLATEGAYPPYNFVNESNQLEGFDIDVGNAVCERAGLTCEWVQNDWDSIIPNLVSGNYDAIVAGMSATEARAEVISFSQAYKLPDPSAYMALAGTDASVMTEGVIAAQSNTFQADMVAETSATLVEFASPDETIAAVRNGTADAVLADREFLMTYVTDSNGEFELLATVPSPGDGVSIGLRQSDTELRATFDAALDAMKADGSLNALLVQWFGEETLLFD</sequence>
<feature type="signal peptide" evidence="5">
    <location>
        <begin position="1"/>
        <end position="20"/>
    </location>
</feature>
<dbReference type="PROSITE" id="PS01039">
    <property type="entry name" value="SBP_BACTERIAL_3"/>
    <property type="match status" value="1"/>
</dbReference>
<evidence type="ECO:0000259" key="7">
    <source>
        <dbReference type="SMART" id="SM00079"/>
    </source>
</evidence>
<feature type="domain" description="Solute-binding protein family 3/N-terminal" evidence="6">
    <location>
        <begin position="23"/>
        <end position="239"/>
    </location>
</feature>
<dbReference type="AlphaFoldDB" id="A0A2T7UMZ2"/>
<comment type="caution">
    <text evidence="8">The sequence shown here is derived from an EMBL/GenBank/DDBJ whole genome shotgun (WGS) entry which is preliminary data.</text>
</comment>
<dbReference type="SUPFAM" id="SSF53850">
    <property type="entry name" value="Periplasmic binding protein-like II"/>
    <property type="match status" value="1"/>
</dbReference>
<protein>
    <submittedName>
        <fullName evidence="8">Amino acid ABC transporter</fullName>
    </submittedName>
</protein>
<evidence type="ECO:0000256" key="3">
    <source>
        <dbReference type="ARBA" id="ARBA00022729"/>
    </source>
</evidence>
<dbReference type="GO" id="GO:0030313">
    <property type="term" value="C:cell envelope"/>
    <property type="evidence" value="ECO:0007669"/>
    <property type="project" value="UniProtKB-SubCell"/>
</dbReference>